<organism evidence="1 2">
    <name type="scientific">Chitinophaga arvensicola</name>
    <dbReference type="NCBI Taxonomy" id="29529"/>
    <lineage>
        <taxon>Bacteria</taxon>
        <taxon>Pseudomonadati</taxon>
        <taxon>Bacteroidota</taxon>
        <taxon>Chitinophagia</taxon>
        <taxon>Chitinophagales</taxon>
        <taxon>Chitinophagaceae</taxon>
        <taxon>Chitinophaga</taxon>
    </lineage>
</organism>
<proteinExistence type="predicted"/>
<evidence type="ECO:0000313" key="2">
    <source>
        <dbReference type="Proteomes" id="UP000199310"/>
    </source>
</evidence>
<protein>
    <recommendedName>
        <fullName evidence="3">Carboxypeptidase regulatory-like domain-containing protein</fullName>
    </recommendedName>
</protein>
<accession>A0A1I0S6B4</accession>
<name>A0A1I0S6B4_9BACT</name>
<dbReference type="AlphaFoldDB" id="A0A1I0S6B4"/>
<gene>
    <name evidence="1" type="ORF">SAMN04488122_3980</name>
</gene>
<dbReference type="EMBL" id="FOJG01000002">
    <property type="protein sequence ID" value="SEW50840.1"/>
    <property type="molecule type" value="Genomic_DNA"/>
</dbReference>
<keyword evidence="2" id="KW-1185">Reference proteome</keyword>
<dbReference type="Proteomes" id="UP000199310">
    <property type="component" value="Unassembled WGS sequence"/>
</dbReference>
<dbReference type="RefSeq" id="WP_143059223.1">
    <property type="nucleotide sequence ID" value="NZ_FOJG01000002.1"/>
</dbReference>
<sequence length="296" mass="33221">MSYLLIGNISALICNDCVEPLANARIRVYLPAVQTSADPQHGIFNDMKPLSAREVLMKADRLLAEATLDEKGNFNLAWNEIHLITEALELDLCLDQLPGKNGSRQPRNFHLSKLVLHWKRSSDGYVGAYAYVIPAATWHNIYANAGAWVITGVVKQHMAGAGHPDLKVEAYNALTGQLIGHAHTNEVGRYTIHFSREHLSGGSLQTVLAGRHYLGPDVYFKVYRNEQLLWAEDEKMARLPERQDLRPCSNLNIVYKPSRVKRASSQIGNWFSDVITLTGPKKKKSDKFRLLTHSLL</sequence>
<reference evidence="2" key="1">
    <citation type="submission" date="2016-10" db="EMBL/GenBank/DDBJ databases">
        <authorList>
            <person name="Varghese N."/>
            <person name="Submissions S."/>
        </authorList>
    </citation>
    <scope>NUCLEOTIDE SEQUENCE [LARGE SCALE GENOMIC DNA]</scope>
    <source>
        <strain evidence="2">DSM 3695</strain>
    </source>
</reference>
<evidence type="ECO:0000313" key="1">
    <source>
        <dbReference type="EMBL" id="SEW50840.1"/>
    </source>
</evidence>
<evidence type="ECO:0008006" key="3">
    <source>
        <dbReference type="Google" id="ProtNLM"/>
    </source>
</evidence>
<dbReference type="OrthoDB" id="4845881at2"/>